<feature type="region of interest" description="Disordered" evidence="1">
    <location>
        <begin position="144"/>
        <end position="168"/>
    </location>
</feature>
<feature type="compositionally biased region" description="Basic and acidic residues" evidence="1">
    <location>
        <begin position="151"/>
        <end position="167"/>
    </location>
</feature>
<accession>A0A369JMF4</accession>
<evidence type="ECO:0000313" key="2">
    <source>
        <dbReference type="EMBL" id="RDB20873.1"/>
    </source>
</evidence>
<evidence type="ECO:0000256" key="1">
    <source>
        <dbReference type="SAM" id="MobiDB-lite"/>
    </source>
</evidence>
<dbReference type="EMBL" id="LUEZ02000056">
    <property type="protein sequence ID" value="RDB20873.1"/>
    <property type="molecule type" value="Genomic_DNA"/>
</dbReference>
<protein>
    <submittedName>
        <fullName evidence="2">Uncharacterized protein</fullName>
    </submittedName>
</protein>
<proteinExistence type="predicted"/>
<evidence type="ECO:0000313" key="3">
    <source>
        <dbReference type="Proteomes" id="UP000076154"/>
    </source>
</evidence>
<dbReference type="InParanoid" id="A0A369JMF4"/>
<dbReference type="OrthoDB" id="2917041at2759"/>
<comment type="caution">
    <text evidence="2">The sequence shown here is derived from an EMBL/GenBank/DDBJ whole genome shotgun (WGS) entry which is preliminary data.</text>
</comment>
<reference evidence="2" key="1">
    <citation type="submission" date="2018-04" db="EMBL/GenBank/DDBJ databases">
        <title>Whole genome sequencing of Hypsizygus marmoreus.</title>
        <authorList>
            <person name="Choi I.-G."/>
            <person name="Min B."/>
            <person name="Kim J.-G."/>
            <person name="Kim S."/>
            <person name="Oh Y.-L."/>
            <person name="Kong W.-S."/>
            <person name="Park H."/>
            <person name="Jeong J."/>
            <person name="Song E.-S."/>
        </authorList>
    </citation>
    <scope>NUCLEOTIDE SEQUENCE [LARGE SCALE GENOMIC DNA]</scope>
    <source>
        <strain evidence="2">51987-8</strain>
    </source>
</reference>
<dbReference type="AlphaFoldDB" id="A0A369JMF4"/>
<dbReference type="STRING" id="39966.A0A369JMF4"/>
<sequence length="226" mass="25678">MTVKATFRRTGLVPFDPSVVVTPQVLAPSKELSTSGHFPIPQPSPVRAVAEAFKTVRSCVKHPGTMSRTIRHTVSAPTTTHINHPPRWPTMTDRAAQMADKLSTTSASFLVSEDTHSRLHWSPTTILPRLPLLPETTWDKVLASPTHKRSRNELEEENRSSDGHSECCEGSWLTERECWKARTNLYVEDLREQLNHREKRRKKGHADALLHTNMGQVFTSKEFWKL</sequence>
<name>A0A369JMF4_HYPMA</name>
<keyword evidence="3" id="KW-1185">Reference proteome</keyword>
<gene>
    <name evidence="2" type="ORF">Hypma_011944</name>
</gene>
<organism evidence="2 3">
    <name type="scientific">Hypsizygus marmoreus</name>
    <name type="common">White beech mushroom</name>
    <name type="synonym">Agaricus marmoreus</name>
    <dbReference type="NCBI Taxonomy" id="39966"/>
    <lineage>
        <taxon>Eukaryota</taxon>
        <taxon>Fungi</taxon>
        <taxon>Dikarya</taxon>
        <taxon>Basidiomycota</taxon>
        <taxon>Agaricomycotina</taxon>
        <taxon>Agaricomycetes</taxon>
        <taxon>Agaricomycetidae</taxon>
        <taxon>Agaricales</taxon>
        <taxon>Tricholomatineae</taxon>
        <taxon>Lyophyllaceae</taxon>
        <taxon>Hypsizygus</taxon>
    </lineage>
</organism>
<dbReference type="Proteomes" id="UP000076154">
    <property type="component" value="Unassembled WGS sequence"/>
</dbReference>